<evidence type="ECO:0000313" key="3">
    <source>
        <dbReference type="Proteomes" id="UP000321113"/>
    </source>
</evidence>
<gene>
    <name evidence="2" type="ORF">VSU01S_02250</name>
</gene>
<dbReference type="EMBL" id="BJXK01000001">
    <property type="protein sequence ID" value="GEM77980.1"/>
    <property type="molecule type" value="Genomic_DNA"/>
</dbReference>
<evidence type="ECO:0000313" key="2">
    <source>
        <dbReference type="EMBL" id="GEM77980.1"/>
    </source>
</evidence>
<dbReference type="RefSeq" id="WP_235868862.1">
    <property type="nucleotide sequence ID" value="NZ_BJXK01000001.1"/>
</dbReference>
<sequence length="154" mass="16871">MLFALATLFSFASHQSLPSASELTIRSGQLSSLKYLTPVKGSKSVRLQLIDGSWFQYSSKAGDIEAVYRALQRNGGELLQVGYVNGFSGSPVGDERQFHNVLSLQIGSQTVRSYQQIEKAWKSDNQFAVMVSKGLFIGSTLLLLFGGAVRFRGQ</sequence>
<dbReference type="Proteomes" id="UP000321113">
    <property type="component" value="Unassembled WGS sequence"/>
</dbReference>
<evidence type="ECO:0000256" key="1">
    <source>
        <dbReference type="SAM" id="Phobius"/>
    </source>
</evidence>
<feature type="transmembrane region" description="Helical" evidence="1">
    <location>
        <begin position="127"/>
        <end position="149"/>
    </location>
</feature>
<keyword evidence="1" id="KW-0812">Transmembrane</keyword>
<comment type="caution">
    <text evidence="2">The sequence shown here is derived from an EMBL/GenBank/DDBJ whole genome shotgun (WGS) entry which is preliminary data.</text>
</comment>
<name>A0A511QKW5_9VIBR</name>
<proteinExistence type="predicted"/>
<dbReference type="AlphaFoldDB" id="A0A511QKW5"/>
<organism evidence="2 3">
    <name type="scientific">Vibrio superstes NBRC 103154</name>
    <dbReference type="NCBI Taxonomy" id="1219062"/>
    <lineage>
        <taxon>Bacteria</taxon>
        <taxon>Pseudomonadati</taxon>
        <taxon>Pseudomonadota</taxon>
        <taxon>Gammaproteobacteria</taxon>
        <taxon>Vibrionales</taxon>
        <taxon>Vibrionaceae</taxon>
        <taxon>Vibrio</taxon>
    </lineage>
</organism>
<protein>
    <submittedName>
        <fullName evidence="2">Uncharacterized protein</fullName>
    </submittedName>
</protein>
<keyword evidence="1" id="KW-0472">Membrane</keyword>
<keyword evidence="1" id="KW-1133">Transmembrane helix</keyword>
<keyword evidence="3" id="KW-1185">Reference proteome</keyword>
<accession>A0A511QKW5</accession>
<reference evidence="2 3" key="1">
    <citation type="submission" date="2019-07" db="EMBL/GenBank/DDBJ databases">
        <title>Whole genome shotgun sequence of Vibrio superstes NBRC 103154.</title>
        <authorList>
            <person name="Hosoyama A."/>
            <person name="Uohara A."/>
            <person name="Ohji S."/>
            <person name="Ichikawa N."/>
        </authorList>
    </citation>
    <scope>NUCLEOTIDE SEQUENCE [LARGE SCALE GENOMIC DNA]</scope>
    <source>
        <strain evidence="2 3">NBRC 103154</strain>
    </source>
</reference>